<dbReference type="OrthoDB" id="7624353at2"/>
<dbReference type="InterPro" id="IPR036465">
    <property type="entry name" value="vWFA_dom_sf"/>
</dbReference>
<evidence type="ECO:0000313" key="3">
    <source>
        <dbReference type="Proteomes" id="UP000321960"/>
    </source>
</evidence>
<gene>
    <name evidence="2" type="ORF">GCM10007888_14770</name>
    <name evidence="1" type="ORF">MOX02_44360</name>
</gene>
<dbReference type="EMBL" id="BSPK01000019">
    <property type="protein sequence ID" value="GLS63096.1"/>
    <property type="molecule type" value="Genomic_DNA"/>
</dbReference>
<reference evidence="2" key="1">
    <citation type="journal article" date="2014" name="Int. J. Syst. Evol. Microbiol.">
        <title>Complete genome of a new Firmicutes species belonging to the dominant human colonic microbiota ('Ruminococcus bicirculans') reveals two chromosomes and a selective capacity to utilize plant glucans.</title>
        <authorList>
            <consortium name="NISC Comparative Sequencing Program"/>
            <person name="Wegmann U."/>
            <person name="Louis P."/>
            <person name="Goesmann A."/>
            <person name="Henrissat B."/>
            <person name="Duncan S.H."/>
            <person name="Flint H.J."/>
        </authorList>
    </citation>
    <scope>NUCLEOTIDE SEQUENCE</scope>
    <source>
        <strain evidence="2">NBRC 107715</strain>
    </source>
</reference>
<reference evidence="1 3" key="3">
    <citation type="submission" date="2019-07" db="EMBL/GenBank/DDBJ databases">
        <title>Whole genome shotgun sequence of Methylobacterium oxalidis NBRC 107715.</title>
        <authorList>
            <person name="Hosoyama A."/>
            <person name="Uohara A."/>
            <person name="Ohji S."/>
            <person name="Ichikawa N."/>
        </authorList>
    </citation>
    <scope>NUCLEOTIDE SEQUENCE [LARGE SCALE GENOMIC DNA]</scope>
    <source>
        <strain evidence="1 3">NBRC 107715</strain>
    </source>
</reference>
<protein>
    <submittedName>
        <fullName evidence="1">Uncharacterized protein</fullName>
    </submittedName>
</protein>
<reference evidence="2" key="4">
    <citation type="submission" date="2023-01" db="EMBL/GenBank/DDBJ databases">
        <title>Draft genome sequence of Methylobacterium oxalidis strain NBRC 107715.</title>
        <authorList>
            <person name="Sun Q."/>
            <person name="Mori K."/>
        </authorList>
    </citation>
    <scope>NUCLEOTIDE SEQUENCE</scope>
    <source>
        <strain evidence="2">NBRC 107715</strain>
    </source>
</reference>
<keyword evidence="4" id="KW-1185">Reference proteome</keyword>
<reference evidence="4" key="2">
    <citation type="journal article" date="2019" name="Int. J. Syst. Evol. Microbiol.">
        <title>The Global Catalogue of Microorganisms (GCM) 10K type strain sequencing project: providing services to taxonomists for standard genome sequencing and annotation.</title>
        <authorList>
            <consortium name="The Broad Institute Genomics Platform"/>
            <consortium name="The Broad Institute Genome Sequencing Center for Infectious Disease"/>
            <person name="Wu L."/>
            <person name="Ma J."/>
        </authorList>
    </citation>
    <scope>NUCLEOTIDE SEQUENCE [LARGE SCALE GENOMIC DNA]</scope>
    <source>
        <strain evidence="4">NBRC 107715</strain>
    </source>
</reference>
<proteinExistence type="predicted"/>
<evidence type="ECO:0000313" key="2">
    <source>
        <dbReference type="EMBL" id="GLS63096.1"/>
    </source>
</evidence>
<dbReference type="EMBL" id="BJZU01000102">
    <property type="protein sequence ID" value="GEP06398.1"/>
    <property type="molecule type" value="Genomic_DNA"/>
</dbReference>
<dbReference type="Proteomes" id="UP000321960">
    <property type="component" value="Unassembled WGS sequence"/>
</dbReference>
<dbReference type="Proteomes" id="UP001156856">
    <property type="component" value="Unassembled WGS sequence"/>
</dbReference>
<accession>A0A512J8W3</accession>
<evidence type="ECO:0000313" key="1">
    <source>
        <dbReference type="EMBL" id="GEP06398.1"/>
    </source>
</evidence>
<sequence>MFEPGERCAPAVDIARRVRDGAARFGRDRGANVAILVGFAALPMIGLCGAGVEYARGVAVQSRLNAAADAAAIAAIRAAADYAAQNAGSQSGTALAGGIASAGQAQAAKAFAANAGWALRSVPVTPVVSVDRAGQTFTATVRYAASYPSTFAKLFGIEAMRVGGSAASSVTAASYTDFYLLLDTSGSMGFPTKSEDQARFAAANPDIQDAKGKNCAFACHFPGFRGYDLSVEMGIKLRIDSVGEAVQQFLTTAKQSRSLPNQYRVGLYPFVSYLATAGDVTSNLDSLQGPAGNLKAYMDVGDSSKPQGSGGTHFENVVPTINDRIQRLGDGISANTPKVSVFLITDGMDNNQYWYNNYGWTGSQSRLLDASLCNPLKSRGITISVLYIPYMPLTTPFNDNVGYENVRVNALIPDVPRTLQACASDGRFHTASSPAEITAALQKMFLQEAQPTRLTQ</sequence>
<dbReference type="RefSeq" id="WP_147027916.1">
    <property type="nucleotide sequence ID" value="NZ_BJZU01000102.1"/>
</dbReference>
<dbReference type="SUPFAM" id="SSF53300">
    <property type="entry name" value="vWA-like"/>
    <property type="match status" value="1"/>
</dbReference>
<name>A0A512J8W3_9HYPH</name>
<dbReference type="Gene3D" id="3.40.50.410">
    <property type="entry name" value="von Willebrand factor, type A domain"/>
    <property type="match status" value="1"/>
</dbReference>
<comment type="caution">
    <text evidence="1">The sequence shown here is derived from an EMBL/GenBank/DDBJ whole genome shotgun (WGS) entry which is preliminary data.</text>
</comment>
<organism evidence="1 3">
    <name type="scientific">Methylobacterium oxalidis</name>
    <dbReference type="NCBI Taxonomy" id="944322"/>
    <lineage>
        <taxon>Bacteria</taxon>
        <taxon>Pseudomonadati</taxon>
        <taxon>Pseudomonadota</taxon>
        <taxon>Alphaproteobacteria</taxon>
        <taxon>Hyphomicrobiales</taxon>
        <taxon>Methylobacteriaceae</taxon>
        <taxon>Methylobacterium</taxon>
    </lineage>
</organism>
<evidence type="ECO:0000313" key="4">
    <source>
        <dbReference type="Proteomes" id="UP001156856"/>
    </source>
</evidence>
<dbReference type="AlphaFoldDB" id="A0A512J8W3"/>